<keyword evidence="3" id="KW-0596">Phosphopantetheine</keyword>
<dbReference type="OrthoDB" id="4317020at2"/>
<evidence type="ECO:0000313" key="6">
    <source>
        <dbReference type="EMBL" id="KIO77523.1"/>
    </source>
</evidence>
<dbReference type="InterPro" id="IPR009081">
    <property type="entry name" value="PP-bd_ACP"/>
</dbReference>
<name>A0A0D0F7A0_9SPHI</name>
<dbReference type="FunFam" id="1.10.1200.10:FF:000005">
    <property type="entry name" value="Nonribosomal peptide synthetase 1"/>
    <property type="match status" value="2"/>
</dbReference>
<dbReference type="GO" id="GO:0031177">
    <property type="term" value="F:phosphopantetheine binding"/>
    <property type="evidence" value="ECO:0007669"/>
    <property type="project" value="InterPro"/>
</dbReference>
<proteinExistence type="inferred from homology"/>
<dbReference type="Pfam" id="PF00550">
    <property type="entry name" value="PP-binding"/>
    <property type="match status" value="3"/>
</dbReference>
<keyword evidence="4" id="KW-0597">Phosphoprotein</keyword>
<comment type="caution">
    <text evidence="6">The sequence shown here is derived from an EMBL/GenBank/DDBJ whole genome shotgun (WGS) entry which is preliminary data.</text>
</comment>
<dbReference type="InterPro" id="IPR000873">
    <property type="entry name" value="AMP-dep_synth/lig_dom"/>
</dbReference>
<dbReference type="InterPro" id="IPR023213">
    <property type="entry name" value="CAT-like_dom_sf"/>
</dbReference>
<evidence type="ECO:0000256" key="2">
    <source>
        <dbReference type="ARBA" id="ARBA00006432"/>
    </source>
</evidence>
<dbReference type="PANTHER" id="PTHR45527">
    <property type="entry name" value="NONRIBOSOMAL PEPTIDE SYNTHETASE"/>
    <property type="match status" value="1"/>
</dbReference>
<dbReference type="STRING" id="1503925.TH53_08765"/>
<evidence type="ECO:0000256" key="1">
    <source>
        <dbReference type="ARBA" id="ARBA00001957"/>
    </source>
</evidence>
<accession>A0A0D0F7A0</accession>
<dbReference type="Gene3D" id="3.30.559.30">
    <property type="entry name" value="Nonribosomal peptide synthetase, condensation domain"/>
    <property type="match status" value="3"/>
</dbReference>
<evidence type="ECO:0000256" key="3">
    <source>
        <dbReference type="ARBA" id="ARBA00022450"/>
    </source>
</evidence>
<dbReference type="Gene3D" id="3.30.559.10">
    <property type="entry name" value="Chloramphenicol acetyltransferase-like domain"/>
    <property type="match status" value="3"/>
</dbReference>
<feature type="domain" description="Carrier" evidence="5">
    <location>
        <begin position="3120"/>
        <end position="3195"/>
    </location>
</feature>
<dbReference type="FunFam" id="2.30.38.10:FF:000001">
    <property type="entry name" value="Non-ribosomal peptide synthetase PvdI"/>
    <property type="match status" value="3"/>
</dbReference>
<dbReference type="FunFam" id="3.40.50.980:FF:000001">
    <property type="entry name" value="Non-ribosomal peptide synthetase"/>
    <property type="match status" value="3"/>
</dbReference>
<dbReference type="PROSITE" id="PS50075">
    <property type="entry name" value="CARRIER"/>
    <property type="match status" value="3"/>
</dbReference>
<dbReference type="EMBL" id="JXRA01000033">
    <property type="protein sequence ID" value="KIO77523.1"/>
    <property type="molecule type" value="Genomic_DNA"/>
</dbReference>
<dbReference type="GO" id="GO:0044550">
    <property type="term" value="P:secondary metabolite biosynthetic process"/>
    <property type="evidence" value="ECO:0007669"/>
    <property type="project" value="UniProtKB-ARBA"/>
</dbReference>
<dbReference type="Gene3D" id="2.30.38.10">
    <property type="entry name" value="Luciferase, Domain 3"/>
    <property type="match status" value="3"/>
</dbReference>
<dbReference type="InterPro" id="IPR020845">
    <property type="entry name" value="AMP-binding_CS"/>
</dbReference>
<dbReference type="CDD" id="cd19531">
    <property type="entry name" value="LCL_NRPS-like"/>
    <property type="match status" value="1"/>
</dbReference>
<comment type="similarity">
    <text evidence="2">Belongs to the ATP-dependent AMP-binding enzyme family.</text>
</comment>
<dbReference type="GO" id="GO:0005737">
    <property type="term" value="C:cytoplasm"/>
    <property type="evidence" value="ECO:0007669"/>
    <property type="project" value="TreeGrafter"/>
</dbReference>
<evidence type="ECO:0000313" key="7">
    <source>
        <dbReference type="Proteomes" id="UP000032049"/>
    </source>
</evidence>
<dbReference type="Gene3D" id="1.10.1200.10">
    <property type="entry name" value="ACP-like"/>
    <property type="match status" value="3"/>
</dbReference>
<comment type="cofactor">
    <cofactor evidence="1">
        <name>pantetheine 4'-phosphate</name>
        <dbReference type="ChEBI" id="CHEBI:47942"/>
    </cofactor>
</comment>
<dbReference type="InterPro" id="IPR025110">
    <property type="entry name" value="AMP-bd_C"/>
</dbReference>
<dbReference type="Gene3D" id="3.30.300.30">
    <property type="match status" value="3"/>
</dbReference>
<dbReference type="SUPFAM" id="SSF52777">
    <property type="entry name" value="CoA-dependent acyltransferases"/>
    <property type="match status" value="6"/>
</dbReference>
<gene>
    <name evidence="6" type="ORF">TH53_08765</name>
</gene>
<dbReference type="NCBIfam" id="NF003417">
    <property type="entry name" value="PRK04813.1"/>
    <property type="match status" value="3"/>
</dbReference>
<keyword evidence="7" id="KW-1185">Reference proteome</keyword>
<protein>
    <recommendedName>
        <fullName evidence="5">Carrier domain-containing protein</fullName>
    </recommendedName>
</protein>
<feature type="domain" description="Carrier" evidence="5">
    <location>
        <begin position="985"/>
        <end position="1060"/>
    </location>
</feature>
<dbReference type="InterPro" id="IPR001242">
    <property type="entry name" value="Condensation_dom"/>
</dbReference>
<feature type="domain" description="Carrier" evidence="5">
    <location>
        <begin position="2037"/>
        <end position="2112"/>
    </location>
</feature>
<dbReference type="Pfam" id="PF13193">
    <property type="entry name" value="AMP-binding_C"/>
    <property type="match status" value="3"/>
</dbReference>
<dbReference type="Pfam" id="PF00668">
    <property type="entry name" value="Condensation"/>
    <property type="match status" value="3"/>
</dbReference>
<organism evidence="6 7">
    <name type="scientific">Pedobacter lusitanus</name>
    <dbReference type="NCBI Taxonomy" id="1503925"/>
    <lineage>
        <taxon>Bacteria</taxon>
        <taxon>Pseudomonadati</taxon>
        <taxon>Bacteroidota</taxon>
        <taxon>Sphingobacteriia</taxon>
        <taxon>Sphingobacteriales</taxon>
        <taxon>Sphingobacteriaceae</taxon>
        <taxon>Pedobacter</taxon>
    </lineage>
</organism>
<dbReference type="Proteomes" id="UP000032049">
    <property type="component" value="Unassembled WGS sequence"/>
</dbReference>
<sequence>MTLSSHAFPLHPAQQDIYIDQLLNVNSPHYNINNYFKIKGPLDTGKLIEAVISAHQVFDVFKMAIGMEDFTPNYHIVDQDNPFAVQELDFSDHTDPSGAIRIWIQNKTDEPFLIEKTKLLVEHYLLKAADDEHYYYFKFHHLLFDGYSVRVWTNYISDKYKSLLNNEQQIFTAPSYLAEVEKAVAHYGSETYNVSGDYWKKKITIKPDTIVQRKHDQFSESGRESSFYTYTLEKDEQLLLAQLGIDSQARLQHLTIAAMAVYLAKMYGQDNSFFGTTAHKRKQRYQREIVGMFSGVVPFLANYQSDIRLIDFIKDVVRSQKEDYDHLDYLGGDLSRHFKHDPLDGPFFDFIINHIVFDLSLDLGPDIQTDHFLMFSKHQQTPLEIMWFDYAEKEPLKLVIGFRHEYFQQTEIVLLVQQLLDIFKQFATALEQNIGEIRVNPEQAVSAFISKEKDVVPVLTAEDLVILQSFNSTAGVYPADKTLVNLFASAAAQYPEEIALIYADQRLTYGELDERSNQLGHYLRAAGVREDTVVPICIERSPEMIIGILGILKSGGAYAPIDPDYPRERVNFMLADTDARIVIGNENSRSLLAHQVNIRMISMDGDLERINQESAEPVLTDLRSDHLGYVIYTSGSTGQPKGVMVEHRNVVNMITDRQELLKVVPGDRIAAFTNYTFDPFVEQLFLALLHGAGLVLIAKEVQLDTEALVSVLAQEQVTYILNTPGFLRNVPCDKAPGSLKDVMVGGERCTTLLAQQWTGNPGLNFYVAYGPTECTVTSTIYHFDTNRAEGKYLPIGKPVKNTQIYIVDAAGNLLPVGMPGEIWIGGAGVARGYLNRDELTREKFIADPFVKGGRLYKTGDIGRWFPDGNIEFIGRIDDQVKVRGYRIELGEIENAVQQSGLVDQTVVIACEDQSGSNQLICYVISAQNFDQQELISYLENRLPEYMVPHVFMELTEFPLTPHGKLDKKALPLVDTKARLNINYVPAENELQTKLIAIWESLLQVSRVGIRDSFFELGGHSLLAMRVSGYIQKEMGINVPVKTIFQCKNIEKLALYITQNVSADADNVPIPVNLRKEHVPLSYGQEGLWRIDQLNGSTHYHMPMYFRLSGTFSIDALEQSINEVVNRHEILRTVIHQDINGNPFQFVLQKDSWSLDRITDYSGGEAGLDNLLAALSSAVIALHSDHMLRGHLIRISDQEHILVLILHHIAADGWSLSVLIRELVALYEMNTTGVSPVLPALPLQYGDYSVWQRNQEDSQWGLRIDYWKNRLAGVDQLELPTDYPRPSIQSTNGAMSVFTIDTGLAAGLQSLSRQHGATLHMTMLSAFKILLHRYSGQDDICVGSVIAGRTRQELEGLIGYFANTLALRSNLGANPAFVDFLQQVKETALGAYEHQDVPFERVVEAVGQERDKSRNPLYQVIFTVQNIPEVPEFRLGEAVLSAKQTGRTTSQFDLNVSVVESSNGIEISVEYCTDLFRADTIDRMFGNYRELLRSIVLSPAREIDLLPMLGKSQQQELLYDFNSTAVAYPHHQTLVDLFMLQSDQSPDAIALVYLDQQLTYRELDQRSNQLGHYLRKAGVREDKLVPICIDRSPDMMIGILGILKAGGAYVPVDSAYPQERISYMLADTGADIVVSMESNLHLLDQYAGIRVIAVDKDREIIAQESKAPVRANLRPDHLCYVMYTSGSTGQPKGVLVEHGNVSSLILGANYIKLSSSDAILSAGSPSFDATTFEYWGMLLNGGRLVLCPSSSLTDNKLLKEVITSNGVTVMWFTSGWFNQLVDVEIDLFESLSSVMVGGEKLSAPHINRFRQAYPEKAVINGYGPTENTTFSLSYLIKERESKANIPLGRPLNNRQAYVLDSYRQLVPVGVQGEIYVGGAGVARGYLNHEDLTPERFIADPFVNGGRLYKTGDIGRWLADGNIEFTGRRDDQVKIRGYRIELGEIENAIDQSGLVSQCVVLATADESGQKRLTGYVVAKEKQFDKDLLIEYLESRLPDYMVPHVFLELDVFPLTANGKLDKKALPDINRVEIVRTDHQEEQTETEQKVKEIWALSLGIDEPGIHEDFFKLGGDSIIAIGVISRLRKVFNDSIRLYDLYECSTISRLSALIDSGHEAKKEEPGQPVRDTIAAEFESLRLRVLPELDDEKEIEDLYLMSDIQSGMVYASQLNPEQAVYHDQLTFKLPLILNKAVLEQALKLLVSKHSILRTRFDLHIHTQGIQLVYKQVDAAIPFTDISAKSNDELGSYLQSYLSRERTIPFEVHLGKLWRMSLFQTSKEHILVFQFHHALFDGWSVASFTTELNNLYRELLANGEIKELLPLKASYRDFVMESISEKRNEDNRVFWTTSLIDYKRLDIFTETVVDDNWGKAYELSYLKRLKNRTQADGLSLKGMFLGAYQYMLSMLTADQEVTLGVVTNGRPLTEDGDKVLGCFLNTIPFRFIEKESDVIWKDYFEHVEQQLMSLKERDRMPLMEIAQLTGEQSSSGNPFFDVIFNYINFHVYDQLEGEGGLFAQQGHVQLEEEESATAGGYESTNTFLDCSVSVTGDILVISYHLTRELKSGKTLADIHAYFDRVLEAYLDHYEENIIAVPVLPVHELELLQTFNSTESVYPYNDSLVDLFYAQVRENPDATALIYLDQQLTYRELDQKSNQLGHYLRNAGVREDTLIPVFMDRSPDMIIGILGILKAGGAYVPVDPEYPQERINYMLSDTGAVLVVISERNRSLLEHFTGIRIISVDGDREIFSQESPESVRTDLGPGHLCYVIYTSGSTGQPKGVLVEHRGVVNLICDRKQVLKMTTNDRVLLFSNYTFDPFVEQLFMALLSGAGLVLIPKEIQLDGYSLMEVVEKEKITILDATPSFLTGLMQNSELKHLRYMIAGGERCGTSIAQRWSEDNPELSFYNAYGPTECTITTTVYQYKQHKKEGEYLPIGKPVGNVQIYILDNRGSVLPVGVPGEICIGGAGVARGYLNRDELTRERFVDDHFGEVAGRRLYKTGDVGRWLPDGNIEFIGRIDDQVKVRGYRIEPGEIESVVQQSGLVSRSVILVRADESGNNQLICYVVPAGVFNQENLVAYLESNLPEYMVPHIFVELEALPLTSHGKVDKKALPSAVAKYQMSRAYLPASTELESGLVKIWEELLQVSPVGIQDSFFELGGHSLLAMRMSSCIQKELGINVPVKNIFQCKSIDKLAAYIEELMTKNVRLGVNVISI</sequence>
<dbReference type="InterPro" id="IPR006162">
    <property type="entry name" value="Ppantetheine_attach_site"/>
</dbReference>
<dbReference type="SUPFAM" id="SSF47336">
    <property type="entry name" value="ACP-like"/>
    <property type="match status" value="3"/>
</dbReference>
<evidence type="ECO:0000256" key="4">
    <source>
        <dbReference type="ARBA" id="ARBA00022553"/>
    </source>
</evidence>
<dbReference type="PANTHER" id="PTHR45527:SF1">
    <property type="entry name" value="FATTY ACID SYNTHASE"/>
    <property type="match status" value="1"/>
</dbReference>
<dbReference type="CDD" id="cd05930">
    <property type="entry name" value="A_NRPS"/>
    <property type="match status" value="2"/>
</dbReference>
<dbReference type="InterPro" id="IPR045851">
    <property type="entry name" value="AMP-bd_C_sf"/>
</dbReference>
<dbReference type="RefSeq" id="WP_041880807.1">
    <property type="nucleotide sequence ID" value="NZ_CP157278.1"/>
</dbReference>
<dbReference type="FunFam" id="3.40.50.12780:FF:000012">
    <property type="entry name" value="Non-ribosomal peptide synthetase"/>
    <property type="match status" value="3"/>
</dbReference>
<dbReference type="Gene3D" id="3.40.50.980">
    <property type="match status" value="6"/>
</dbReference>
<dbReference type="Pfam" id="PF00501">
    <property type="entry name" value="AMP-binding"/>
    <property type="match status" value="3"/>
</dbReference>
<dbReference type="InterPro" id="IPR020806">
    <property type="entry name" value="PKS_PP-bd"/>
</dbReference>
<dbReference type="InterPro" id="IPR010071">
    <property type="entry name" value="AA_adenyl_dom"/>
</dbReference>
<dbReference type="PROSITE" id="PS00455">
    <property type="entry name" value="AMP_BINDING"/>
    <property type="match status" value="3"/>
</dbReference>
<dbReference type="NCBIfam" id="TIGR01733">
    <property type="entry name" value="AA-adenyl-dom"/>
    <property type="match status" value="3"/>
</dbReference>
<dbReference type="SUPFAM" id="SSF56801">
    <property type="entry name" value="Acetyl-CoA synthetase-like"/>
    <property type="match status" value="3"/>
</dbReference>
<dbReference type="GO" id="GO:0043041">
    <property type="term" value="P:amino acid activation for nonribosomal peptide biosynthetic process"/>
    <property type="evidence" value="ECO:0007669"/>
    <property type="project" value="TreeGrafter"/>
</dbReference>
<reference evidence="6 7" key="1">
    <citation type="submission" date="2015-01" db="EMBL/GenBank/DDBJ databases">
        <title>Draft genome sequence of Pedobacter sp. NL19 isolated from sludge of an effluent treatment pond in an abandoned uranium mine.</title>
        <authorList>
            <person name="Santos T."/>
            <person name="Caetano T."/>
            <person name="Covas C."/>
            <person name="Cruz A."/>
            <person name="Mendo S."/>
        </authorList>
    </citation>
    <scope>NUCLEOTIDE SEQUENCE [LARGE SCALE GENOMIC DNA]</scope>
    <source>
        <strain evidence="6 7">NL19</strain>
    </source>
</reference>
<evidence type="ECO:0000259" key="5">
    <source>
        <dbReference type="PROSITE" id="PS50075"/>
    </source>
</evidence>
<dbReference type="InterPro" id="IPR036736">
    <property type="entry name" value="ACP-like_sf"/>
</dbReference>
<dbReference type="PROSITE" id="PS00012">
    <property type="entry name" value="PHOSPHOPANTETHEINE"/>
    <property type="match status" value="2"/>
</dbReference>
<dbReference type="SMART" id="SM00823">
    <property type="entry name" value="PKS_PP"/>
    <property type="match status" value="3"/>
</dbReference>
<dbReference type="FunFam" id="3.30.300.30:FF:000010">
    <property type="entry name" value="Enterobactin synthetase component F"/>
    <property type="match status" value="2"/>
</dbReference>
<dbReference type="GO" id="GO:0003824">
    <property type="term" value="F:catalytic activity"/>
    <property type="evidence" value="ECO:0007669"/>
    <property type="project" value="InterPro"/>
</dbReference>
<dbReference type="CDD" id="cd12117">
    <property type="entry name" value="A_NRPS_Srf_like"/>
    <property type="match status" value="1"/>
</dbReference>